<evidence type="ECO:0000256" key="7">
    <source>
        <dbReference type="SAM" id="Phobius"/>
    </source>
</evidence>
<reference evidence="8 9" key="1">
    <citation type="submission" date="2024-09" db="EMBL/GenBank/DDBJ databases">
        <title>Description of Labrys sedimenti sp. nov., isolated from a diclofenac-degrading enrichment culture, and genome-based reclassification of Labrys portucalensis as a later heterotypic synonym of Labrys neptuniae.</title>
        <authorList>
            <person name="Tancsics A."/>
            <person name="Csepanyi A."/>
        </authorList>
    </citation>
    <scope>NUCLEOTIDE SEQUENCE [LARGE SCALE GENOMIC DNA]</scope>
    <source>
        <strain evidence="8 9">LMG 23412</strain>
    </source>
</reference>
<evidence type="ECO:0000256" key="5">
    <source>
        <dbReference type="ARBA" id="ARBA00023136"/>
    </source>
</evidence>
<proteinExistence type="inferred from homology"/>
<protein>
    <submittedName>
        <fullName evidence="8">Type IV secretion system protein</fullName>
    </submittedName>
</protein>
<dbReference type="InterPro" id="IPR007688">
    <property type="entry name" value="Conjugal_tfr_TrbL/VirB6"/>
</dbReference>
<organism evidence="8 9">
    <name type="scientific">Labrys neptuniae</name>
    <dbReference type="NCBI Taxonomy" id="376174"/>
    <lineage>
        <taxon>Bacteria</taxon>
        <taxon>Pseudomonadati</taxon>
        <taxon>Pseudomonadota</taxon>
        <taxon>Alphaproteobacteria</taxon>
        <taxon>Hyphomicrobiales</taxon>
        <taxon>Xanthobacteraceae</taxon>
        <taxon>Labrys</taxon>
    </lineage>
</organism>
<evidence type="ECO:0000313" key="9">
    <source>
        <dbReference type="Proteomes" id="UP001595190"/>
    </source>
</evidence>
<evidence type="ECO:0000256" key="3">
    <source>
        <dbReference type="ARBA" id="ARBA00022692"/>
    </source>
</evidence>
<evidence type="ECO:0000256" key="2">
    <source>
        <dbReference type="ARBA" id="ARBA00007802"/>
    </source>
</evidence>
<feature type="transmembrane region" description="Helical" evidence="7">
    <location>
        <begin position="32"/>
        <end position="52"/>
    </location>
</feature>
<evidence type="ECO:0000256" key="4">
    <source>
        <dbReference type="ARBA" id="ARBA00022989"/>
    </source>
</evidence>
<sequence>METYYITVISNNIDALGRSFTEETYGAFASNLTWVVSSLFILYLIFWGFSFWQGRGESNLMAFVFRLVRVGVIYFLATGWGWAQNQVYLGATQIPVAISSVMLQNITVDGHGMSERSIERDLYDFYRISITASIRIVEQIREISSQPSPSANNQQGQVEIKDKPKTPYETKLNNMLQSMLIWISSVLFIGYAAFVIFFSKISLLALLSIAPIFIILMMFNGPSRFFWGWVTTTVQVMLAPIFLYVFLAFYIVSIRPVVLALRDSMNQGGIPMMKDAAPFVLVCFSGLFLLIQVIPLAGRIAASTRVWATANEGAIQQRLTAWGRGMQTLVSSNGRNGSSTAAAPQSSPPTSPSESIMRDLQEQNAALRRLGRNR</sequence>
<name>A0ABV6ZQQ5_9HYPH</name>
<comment type="similarity">
    <text evidence="2">Belongs to the TrbL/VirB6 family.</text>
</comment>
<comment type="caution">
    <text evidence="8">The sequence shown here is derived from an EMBL/GenBank/DDBJ whole genome shotgun (WGS) entry which is preliminary data.</text>
</comment>
<evidence type="ECO:0000256" key="1">
    <source>
        <dbReference type="ARBA" id="ARBA00004141"/>
    </source>
</evidence>
<feature type="region of interest" description="Disordered" evidence="6">
    <location>
        <begin position="333"/>
        <end position="359"/>
    </location>
</feature>
<evidence type="ECO:0000313" key="8">
    <source>
        <dbReference type="EMBL" id="MFC2254520.1"/>
    </source>
</evidence>
<dbReference type="EMBL" id="JBHGPK010000035">
    <property type="protein sequence ID" value="MFC2254520.1"/>
    <property type="molecule type" value="Genomic_DNA"/>
</dbReference>
<keyword evidence="5 7" id="KW-0472">Membrane</keyword>
<keyword evidence="4 7" id="KW-1133">Transmembrane helix</keyword>
<feature type="transmembrane region" description="Helical" evidence="7">
    <location>
        <begin position="64"/>
        <end position="83"/>
    </location>
</feature>
<feature type="transmembrane region" description="Helical" evidence="7">
    <location>
        <begin position="179"/>
        <end position="198"/>
    </location>
</feature>
<feature type="transmembrane region" description="Helical" evidence="7">
    <location>
        <begin position="203"/>
        <end position="221"/>
    </location>
</feature>
<feature type="transmembrane region" description="Helical" evidence="7">
    <location>
        <begin position="279"/>
        <end position="298"/>
    </location>
</feature>
<gene>
    <name evidence="8" type="ORF">ACETRX_33215</name>
</gene>
<accession>A0ABV6ZQQ5</accession>
<comment type="subcellular location">
    <subcellularLocation>
        <location evidence="1">Membrane</location>
        <topology evidence="1">Multi-pass membrane protein</topology>
    </subcellularLocation>
</comment>
<dbReference type="Proteomes" id="UP001595190">
    <property type="component" value="Unassembled WGS sequence"/>
</dbReference>
<dbReference type="RefSeq" id="WP_394315196.1">
    <property type="nucleotide sequence ID" value="NZ_JBHGPK010000035.1"/>
</dbReference>
<keyword evidence="3 7" id="KW-0812">Transmembrane</keyword>
<evidence type="ECO:0000256" key="6">
    <source>
        <dbReference type="SAM" id="MobiDB-lite"/>
    </source>
</evidence>
<feature type="transmembrane region" description="Helical" evidence="7">
    <location>
        <begin position="241"/>
        <end position="258"/>
    </location>
</feature>
<dbReference type="Pfam" id="PF04610">
    <property type="entry name" value="TrbL"/>
    <property type="match status" value="1"/>
</dbReference>